<evidence type="ECO:0000313" key="11">
    <source>
        <dbReference type="Proteomes" id="UP000051576"/>
    </source>
</evidence>
<evidence type="ECO:0000259" key="8">
    <source>
        <dbReference type="PROSITE" id="PS51123"/>
    </source>
</evidence>
<evidence type="ECO:0000313" key="10">
    <source>
        <dbReference type="EMBL" id="KRM84412.1"/>
    </source>
</evidence>
<dbReference type="Pfam" id="PF00691">
    <property type="entry name" value="OmpA"/>
    <property type="match status" value="1"/>
</dbReference>
<dbReference type="RefSeq" id="WP_010579591.1">
    <property type="nucleotide sequence ID" value="NZ_AHYZ01000023.1"/>
</dbReference>
<feature type="domain" description="OmpA-like" evidence="8">
    <location>
        <begin position="130"/>
        <end position="254"/>
    </location>
</feature>
<name>A0A0A7RIM9_9LACO</name>
<dbReference type="EMBL" id="AYYX01000079">
    <property type="protein sequence ID" value="KRM84412.1"/>
    <property type="molecule type" value="Genomic_DNA"/>
</dbReference>
<organism evidence="9">
    <name type="scientific">Liquorilactobacillus vini DSM 20605</name>
    <dbReference type="NCBI Taxonomy" id="1133569"/>
    <lineage>
        <taxon>Bacteria</taxon>
        <taxon>Bacillati</taxon>
        <taxon>Bacillota</taxon>
        <taxon>Bacilli</taxon>
        <taxon>Lactobacillales</taxon>
        <taxon>Lactobacillaceae</taxon>
        <taxon>Liquorilactobacillus</taxon>
    </lineage>
</organism>
<dbReference type="OrthoDB" id="9815217at2"/>
<dbReference type="PANTHER" id="PTHR30329:SF21">
    <property type="entry name" value="LIPOPROTEIN YIAD-RELATED"/>
    <property type="match status" value="1"/>
</dbReference>
<evidence type="ECO:0000313" key="9">
    <source>
        <dbReference type="EMBL" id="AJA34449.1"/>
    </source>
</evidence>
<dbReference type="AlphaFoldDB" id="A0A0A7RIM9"/>
<dbReference type="Proteomes" id="UP000051576">
    <property type="component" value="Unassembled WGS sequence"/>
</dbReference>
<keyword evidence="10" id="KW-0969">Cilium</keyword>
<keyword evidence="5" id="KW-1133">Transmembrane helix</keyword>
<dbReference type="InterPro" id="IPR036737">
    <property type="entry name" value="OmpA-like_sf"/>
</dbReference>
<dbReference type="PROSITE" id="PS51123">
    <property type="entry name" value="OMPA_2"/>
    <property type="match status" value="1"/>
</dbReference>
<keyword evidence="6 7" id="KW-0472">Membrane</keyword>
<keyword evidence="10" id="KW-0282">Flagellum</keyword>
<evidence type="ECO:0000256" key="6">
    <source>
        <dbReference type="ARBA" id="ARBA00023136"/>
    </source>
</evidence>
<reference evidence="9" key="1">
    <citation type="journal article" date="2014" name="Appl. Environ. Microbiol.">
        <title>Detection and genomic characterization of motility in Lactobacillus curvatus: confirmation of motility in a species outside the Lactobacillus salivarius clade.</title>
        <authorList>
            <person name="Cousin F.J."/>
            <person name="Lynch S.M."/>
            <person name="Harris H.M."/>
            <person name="McCann A."/>
            <person name="Lynch D.B."/>
            <person name="Neville B.A."/>
            <person name="Irisawa T."/>
            <person name="Okada S."/>
            <person name="Endo A."/>
            <person name="O'Toole P.W."/>
        </authorList>
    </citation>
    <scope>NUCLEOTIDE SEQUENCE</scope>
    <source>
        <strain evidence="9">DSM 20605</strain>
    </source>
</reference>
<dbReference type="InterPro" id="IPR025713">
    <property type="entry name" value="MotB-like_N_dom"/>
</dbReference>
<evidence type="ECO:0000256" key="7">
    <source>
        <dbReference type="PROSITE-ProRule" id="PRU00473"/>
    </source>
</evidence>
<keyword evidence="11" id="KW-1185">Reference proteome</keyword>
<dbReference type="EMBL" id="KM886873">
    <property type="protein sequence ID" value="AJA34449.1"/>
    <property type="molecule type" value="Genomic_DNA"/>
</dbReference>
<dbReference type="Pfam" id="PF13677">
    <property type="entry name" value="MotB_plug"/>
    <property type="match status" value="1"/>
</dbReference>
<comment type="subcellular location">
    <subcellularLocation>
        <location evidence="1">Cell membrane</location>
        <topology evidence="1">Single-pass membrane protein</topology>
    </subcellularLocation>
</comment>
<gene>
    <name evidence="9" type="primary">motB</name>
    <name evidence="10" type="ORF">FD21_GL001986</name>
</gene>
<comment type="similarity">
    <text evidence="2">Belongs to the MotB family.</text>
</comment>
<dbReference type="PATRIC" id="fig|1133569.4.peg.2144"/>
<dbReference type="Gene3D" id="3.30.1330.60">
    <property type="entry name" value="OmpA-like domain"/>
    <property type="match status" value="1"/>
</dbReference>
<dbReference type="STRING" id="1133569.FD21_GL001986"/>
<sequence>MRKKKKTEAPSEGWLLPYSDMMTLLLSLFIVLFAMAKINETKFQEIKTEFGTILSNRSTTSEAGKDVIKVKKSGANKKSILKSSAASSSVALTKREQMETQQLQSVEQKLNQIIKQTPELANNADVSLQSDGIHINMKSNVLFSTGSAALSDEAKNNLNALSSPLKQLSENPVVIAGYTDNVPYQGQNGKYQSNWDLSAARAIQVMQYYVNNNVISSSNVSIQAYAENDPRASNATAAGRAQNRRVEIIIQRINYTK</sequence>
<dbReference type="GO" id="GO:0005886">
    <property type="term" value="C:plasma membrane"/>
    <property type="evidence" value="ECO:0007669"/>
    <property type="project" value="UniProtKB-SubCell"/>
</dbReference>
<dbReference type="InterPro" id="IPR050330">
    <property type="entry name" value="Bact_OuterMem_StrucFunc"/>
</dbReference>
<evidence type="ECO:0000256" key="4">
    <source>
        <dbReference type="ARBA" id="ARBA00022692"/>
    </source>
</evidence>
<accession>A0A0A7RIM9</accession>
<keyword evidence="3" id="KW-1003">Cell membrane</keyword>
<evidence type="ECO:0000256" key="3">
    <source>
        <dbReference type="ARBA" id="ARBA00022475"/>
    </source>
</evidence>
<dbReference type="InterPro" id="IPR006665">
    <property type="entry name" value="OmpA-like"/>
</dbReference>
<keyword evidence="4" id="KW-0812">Transmembrane</keyword>
<keyword evidence="10" id="KW-0966">Cell projection</keyword>
<evidence type="ECO:0000256" key="5">
    <source>
        <dbReference type="ARBA" id="ARBA00022989"/>
    </source>
</evidence>
<proteinExistence type="inferred from homology"/>
<protein>
    <submittedName>
        <fullName evidence="9">Chemotaxis protein MotB</fullName>
    </submittedName>
    <submittedName>
        <fullName evidence="10">Flagellar motor protein B</fullName>
    </submittedName>
</protein>
<evidence type="ECO:0000256" key="1">
    <source>
        <dbReference type="ARBA" id="ARBA00004162"/>
    </source>
</evidence>
<dbReference type="eggNOG" id="COG1360">
    <property type="taxonomic scope" value="Bacteria"/>
</dbReference>
<dbReference type="CDD" id="cd07185">
    <property type="entry name" value="OmpA_C-like"/>
    <property type="match status" value="1"/>
</dbReference>
<reference evidence="10 11" key="2">
    <citation type="journal article" date="2015" name="Genome Announc.">
        <title>Expanding the biotechnology potential of lactobacilli through comparative genomics of 213 strains and associated genera.</title>
        <authorList>
            <person name="Sun Z."/>
            <person name="Harris H.M."/>
            <person name="McCann A."/>
            <person name="Guo C."/>
            <person name="Argimon S."/>
            <person name="Zhang W."/>
            <person name="Yang X."/>
            <person name="Jeffery I.B."/>
            <person name="Cooney J.C."/>
            <person name="Kagawa T.F."/>
            <person name="Liu W."/>
            <person name="Song Y."/>
            <person name="Salvetti E."/>
            <person name="Wrobel A."/>
            <person name="Rasinkangas P."/>
            <person name="Parkhill J."/>
            <person name="Rea M.C."/>
            <person name="O'Sullivan O."/>
            <person name="Ritari J."/>
            <person name="Douillard F.P."/>
            <person name="Paul Ross R."/>
            <person name="Yang R."/>
            <person name="Briner A.E."/>
            <person name="Felis G.E."/>
            <person name="de Vos W.M."/>
            <person name="Barrangou R."/>
            <person name="Klaenhammer T.R."/>
            <person name="Caufield P.W."/>
            <person name="Cui Y."/>
            <person name="Zhang H."/>
            <person name="O'Toole P.W."/>
        </authorList>
    </citation>
    <scope>NUCLEOTIDE SEQUENCE [LARGE SCALE GENOMIC DNA]</scope>
    <source>
        <strain evidence="10 11">DSM 20605</strain>
    </source>
</reference>
<dbReference type="PANTHER" id="PTHR30329">
    <property type="entry name" value="STATOR ELEMENT OF FLAGELLAR MOTOR COMPLEX"/>
    <property type="match status" value="1"/>
</dbReference>
<dbReference type="SUPFAM" id="SSF103088">
    <property type="entry name" value="OmpA-like"/>
    <property type="match status" value="1"/>
</dbReference>
<evidence type="ECO:0000256" key="2">
    <source>
        <dbReference type="ARBA" id="ARBA00008914"/>
    </source>
</evidence>